<sequence>MVRVPTGITTKLMAVLFQLSEATEIIRFKRLAILDAYKDEVTNPKYAFKHLLFSVTEPQFRAKPAGVSDITWAEAMGKLEGMEASNRERLWPQLVKGFNDLSECLKVHHSTRWPRVEEDETIISK</sequence>
<gene>
    <name evidence="2" type="ORF">HannXRQ_Chr03g0071651</name>
    <name evidence="1" type="ORF">HanXRQr2_Chr03g0101131</name>
</gene>
<dbReference type="PANTHER" id="PTHR13000:SF0">
    <property type="entry name" value="NUCLEOPORIN P54"/>
    <property type="match status" value="1"/>
</dbReference>
<protein>
    <submittedName>
        <fullName evidence="1 2">Nucleoporin Nup54/Nup57/Nup44</fullName>
    </submittedName>
</protein>
<evidence type="ECO:0000313" key="1">
    <source>
        <dbReference type="EMBL" id="KAF5813639.1"/>
    </source>
</evidence>
<reference evidence="2" key="2">
    <citation type="submission" date="2017-02" db="EMBL/GenBank/DDBJ databases">
        <title>Sunflower complete genome.</title>
        <authorList>
            <person name="Langlade N."/>
            <person name="Munos S."/>
        </authorList>
    </citation>
    <scope>NUCLEOTIDE SEQUENCE [LARGE SCALE GENOMIC DNA]</scope>
    <source>
        <tissue evidence="2">Leaves</tissue>
    </source>
</reference>
<organism evidence="2 3">
    <name type="scientific">Helianthus annuus</name>
    <name type="common">Common sunflower</name>
    <dbReference type="NCBI Taxonomy" id="4232"/>
    <lineage>
        <taxon>Eukaryota</taxon>
        <taxon>Viridiplantae</taxon>
        <taxon>Streptophyta</taxon>
        <taxon>Embryophyta</taxon>
        <taxon>Tracheophyta</taxon>
        <taxon>Spermatophyta</taxon>
        <taxon>Magnoliopsida</taxon>
        <taxon>eudicotyledons</taxon>
        <taxon>Gunneridae</taxon>
        <taxon>Pentapetalae</taxon>
        <taxon>asterids</taxon>
        <taxon>campanulids</taxon>
        <taxon>Asterales</taxon>
        <taxon>Asteraceae</taxon>
        <taxon>Asteroideae</taxon>
        <taxon>Heliantheae alliance</taxon>
        <taxon>Heliantheae</taxon>
        <taxon>Helianthus</taxon>
    </lineage>
</organism>
<dbReference type="GO" id="GO:0005643">
    <property type="term" value="C:nuclear pore"/>
    <property type="evidence" value="ECO:0007669"/>
    <property type="project" value="InterPro"/>
</dbReference>
<accession>A0A251V668</accession>
<dbReference type="AlphaFoldDB" id="A0A251V668"/>
<dbReference type="PANTHER" id="PTHR13000">
    <property type="entry name" value="NUCLEOPORIN P54"/>
    <property type="match status" value="1"/>
</dbReference>
<proteinExistence type="predicted"/>
<evidence type="ECO:0000313" key="3">
    <source>
        <dbReference type="Proteomes" id="UP000215914"/>
    </source>
</evidence>
<name>A0A251V668_HELAN</name>
<dbReference type="InParanoid" id="A0A251V668"/>
<keyword evidence="3" id="KW-1185">Reference proteome</keyword>
<dbReference type="EMBL" id="CM007892">
    <property type="protein sequence ID" value="OTG31090.1"/>
    <property type="molecule type" value="Genomic_DNA"/>
</dbReference>
<dbReference type="STRING" id="4232.A0A251V668"/>
<reference evidence="1" key="3">
    <citation type="submission" date="2020-06" db="EMBL/GenBank/DDBJ databases">
        <title>Helianthus annuus Genome sequencing and assembly Release 2.</title>
        <authorList>
            <person name="Gouzy J."/>
            <person name="Langlade N."/>
            <person name="Munos S."/>
        </authorList>
    </citation>
    <scope>NUCLEOTIDE SEQUENCE</scope>
    <source>
        <tissue evidence="1">Leaves</tissue>
    </source>
</reference>
<reference evidence="1 3" key="1">
    <citation type="journal article" date="2017" name="Nature">
        <title>The sunflower genome provides insights into oil metabolism, flowering and Asterid evolution.</title>
        <authorList>
            <person name="Badouin H."/>
            <person name="Gouzy J."/>
            <person name="Grassa C.J."/>
            <person name="Murat F."/>
            <person name="Staton S.E."/>
            <person name="Cottret L."/>
            <person name="Lelandais-Briere C."/>
            <person name="Owens G.L."/>
            <person name="Carrere S."/>
            <person name="Mayjonade B."/>
            <person name="Legrand L."/>
            <person name="Gill N."/>
            <person name="Kane N.C."/>
            <person name="Bowers J.E."/>
            <person name="Hubner S."/>
            <person name="Bellec A."/>
            <person name="Berard A."/>
            <person name="Berges H."/>
            <person name="Blanchet N."/>
            <person name="Boniface M.C."/>
            <person name="Brunel D."/>
            <person name="Catrice O."/>
            <person name="Chaidir N."/>
            <person name="Claudel C."/>
            <person name="Donnadieu C."/>
            <person name="Faraut T."/>
            <person name="Fievet G."/>
            <person name="Helmstetter N."/>
            <person name="King M."/>
            <person name="Knapp S.J."/>
            <person name="Lai Z."/>
            <person name="Le Paslier M.C."/>
            <person name="Lippi Y."/>
            <person name="Lorenzon L."/>
            <person name="Mandel J.R."/>
            <person name="Marage G."/>
            <person name="Marchand G."/>
            <person name="Marquand E."/>
            <person name="Bret-Mestries E."/>
            <person name="Morien E."/>
            <person name="Nambeesan S."/>
            <person name="Nguyen T."/>
            <person name="Pegot-Espagnet P."/>
            <person name="Pouilly N."/>
            <person name="Raftis F."/>
            <person name="Sallet E."/>
            <person name="Schiex T."/>
            <person name="Thomas J."/>
            <person name="Vandecasteele C."/>
            <person name="Vares D."/>
            <person name="Vear F."/>
            <person name="Vautrin S."/>
            <person name="Crespi M."/>
            <person name="Mangin B."/>
            <person name="Burke J.M."/>
            <person name="Salse J."/>
            <person name="Munos S."/>
            <person name="Vincourt P."/>
            <person name="Rieseberg L.H."/>
            <person name="Langlade N.B."/>
        </authorList>
    </citation>
    <scope>NUCLEOTIDE SEQUENCE [LARGE SCALE GENOMIC DNA]</scope>
    <source>
        <strain evidence="3">cv. SF193</strain>
        <tissue evidence="1">Leaves</tissue>
    </source>
</reference>
<dbReference type="Gramene" id="mRNA:HanXRQr2_Chr03g0101131">
    <property type="protein sequence ID" value="mRNA:HanXRQr2_Chr03g0101131"/>
    <property type="gene ID" value="HanXRQr2_Chr03g0101131"/>
</dbReference>
<dbReference type="Proteomes" id="UP000215914">
    <property type="component" value="Chromosome 3"/>
</dbReference>
<evidence type="ECO:0000313" key="2">
    <source>
        <dbReference type="EMBL" id="OTG31090.1"/>
    </source>
</evidence>
<dbReference type="EMBL" id="MNCJ02000318">
    <property type="protein sequence ID" value="KAF5813639.1"/>
    <property type="molecule type" value="Genomic_DNA"/>
</dbReference>
<dbReference type="InterPro" id="IPR024864">
    <property type="entry name" value="Nup54/Nup57/Nup44"/>
</dbReference>